<dbReference type="OrthoDB" id="3499702at2"/>
<gene>
    <name evidence="3" type="ORF">E1298_17755</name>
</gene>
<dbReference type="InterPro" id="IPR001466">
    <property type="entry name" value="Beta-lactam-related"/>
</dbReference>
<keyword evidence="4" id="KW-1185">Reference proteome</keyword>
<dbReference type="Pfam" id="PF00144">
    <property type="entry name" value="Beta-lactamase"/>
    <property type="match status" value="1"/>
</dbReference>
<name>A0A4R5BK83_9ACTN</name>
<dbReference type="PANTHER" id="PTHR46825">
    <property type="entry name" value="D-ALANYL-D-ALANINE-CARBOXYPEPTIDASE/ENDOPEPTIDASE AMPH"/>
    <property type="match status" value="1"/>
</dbReference>
<comment type="caution">
    <text evidence="3">The sequence shown here is derived from an EMBL/GenBank/DDBJ whole genome shotgun (WGS) entry which is preliminary data.</text>
</comment>
<sequence>MKASAWRTEPRRMLRGPDRSARRGTGRGFLEPRGNVQGGRTVFRRSFTVAATAIAAAVALAPTAQADPPHRRPDPAVLQRDLQDMVATEGAVAARVTDGQRTWSGRAGAADPATGEPVARGARFRVGSTTKALVATVMLQLQAERRVDLGARVDRYLPGLLPGRHDLTVRRLLNHTSRLKSHDHFLHPNPTIEETMNVHRWHTYTPRELVAVAVNAGYLDKDEYFYSNTNYVIAGMIIEKVTGRSYAREAERRILRPLGLRDTYFPGTSPYIRGPHTQMFAKVPGYPPFNVTEWNQSYAGASGELISTSADLVRFNTALLGGRLLPPAQMRQMTTLVATDEDKRYGLGLEVTTASRCGVELWGHNGSVPGGIAFMAGTRDNRTQVALTLTPGDGRPSKPQQVALFKFIDDAFCGTAKR</sequence>
<dbReference type="AlphaFoldDB" id="A0A4R5BK83"/>
<dbReference type="PANTHER" id="PTHR46825:SF7">
    <property type="entry name" value="D-ALANYL-D-ALANINE CARBOXYPEPTIDASE"/>
    <property type="match status" value="1"/>
</dbReference>
<dbReference type="GO" id="GO:0016787">
    <property type="term" value="F:hydrolase activity"/>
    <property type="evidence" value="ECO:0007669"/>
    <property type="project" value="UniProtKB-KW"/>
</dbReference>
<accession>A0A4R5BK83</accession>
<feature type="compositionally biased region" description="Basic and acidic residues" evidence="1">
    <location>
        <begin position="8"/>
        <end position="21"/>
    </location>
</feature>
<feature type="domain" description="Beta-lactamase-related" evidence="2">
    <location>
        <begin position="79"/>
        <end position="389"/>
    </location>
</feature>
<keyword evidence="3" id="KW-0378">Hydrolase</keyword>
<dbReference type="EMBL" id="SMKU01000083">
    <property type="protein sequence ID" value="TDD86089.1"/>
    <property type="molecule type" value="Genomic_DNA"/>
</dbReference>
<protein>
    <submittedName>
        <fullName evidence="3">Class A beta-lactamase-related serine hydrolase</fullName>
    </submittedName>
</protein>
<evidence type="ECO:0000313" key="4">
    <source>
        <dbReference type="Proteomes" id="UP000294513"/>
    </source>
</evidence>
<reference evidence="3 4" key="1">
    <citation type="submission" date="2019-03" db="EMBL/GenBank/DDBJ databases">
        <title>Draft genome sequences of novel Actinobacteria.</title>
        <authorList>
            <person name="Sahin N."/>
            <person name="Ay H."/>
            <person name="Saygin H."/>
        </authorList>
    </citation>
    <scope>NUCLEOTIDE SEQUENCE [LARGE SCALE GENOMIC DNA]</scope>
    <source>
        <strain evidence="3 4">H3C3</strain>
    </source>
</reference>
<evidence type="ECO:0000259" key="2">
    <source>
        <dbReference type="Pfam" id="PF00144"/>
    </source>
</evidence>
<dbReference type="SUPFAM" id="SSF56601">
    <property type="entry name" value="beta-lactamase/transpeptidase-like"/>
    <property type="match status" value="1"/>
</dbReference>
<feature type="region of interest" description="Disordered" evidence="1">
    <location>
        <begin position="1"/>
        <end position="37"/>
    </location>
</feature>
<dbReference type="InterPro" id="IPR012338">
    <property type="entry name" value="Beta-lactam/transpept-like"/>
</dbReference>
<dbReference type="Proteomes" id="UP000294513">
    <property type="component" value="Unassembled WGS sequence"/>
</dbReference>
<organism evidence="3 4">
    <name type="scientific">Actinomadura rubrisoli</name>
    <dbReference type="NCBI Taxonomy" id="2530368"/>
    <lineage>
        <taxon>Bacteria</taxon>
        <taxon>Bacillati</taxon>
        <taxon>Actinomycetota</taxon>
        <taxon>Actinomycetes</taxon>
        <taxon>Streptosporangiales</taxon>
        <taxon>Thermomonosporaceae</taxon>
        <taxon>Actinomadura</taxon>
    </lineage>
</organism>
<evidence type="ECO:0000313" key="3">
    <source>
        <dbReference type="EMBL" id="TDD86089.1"/>
    </source>
</evidence>
<dbReference type="InterPro" id="IPR050491">
    <property type="entry name" value="AmpC-like"/>
</dbReference>
<dbReference type="Gene3D" id="3.40.710.10">
    <property type="entry name" value="DD-peptidase/beta-lactamase superfamily"/>
    <property type="match status" value="1"/>
</dbReference>
<evidence type="ECO:0000256" key="1">
    <source>
        <dbReference type="SAM" id="MobiDB-lite"/>
    </source>
</evidence>
<proteinExistence type="predicted"/>